<dbReference type="SUPFAM" id="SSF47473">
    <property type="entry name" value="EF-hand"/>
    <property type="match status" value="1"/>
</dbReference>
<dbReference type="PROSITE" id="PS00018">
    <property type="entry name" value="EF_HAND_1"/>
    <property type="match status" value="3"/>
</dbReference>
<organism evidence="7 8">
    <name type="scientific">Triparma columacea</name>
    <dbReference type="NCBI Taxonomy" id="722753"/>
    <lineage>
        <taxon>Eukaryota</taxon>
        <taxon>Sar</taxon>
        <taxon>Stramenopiles</taxon>
        <taxon>Ochrophyta</taxon>
        <taxon>Bolidophyceae</taxon>
        <taxon>Parmales</taxon>
        <taxon>Triparmaceae</taxon>
        <taxon>Triparma</taxon>
    </lineage>
</organism>
<evidence type="ECO:0000256" key="2">
    <source>
        <dbReference type="ARBA" id="ARBA00022737"/>
    </source>
</evidence>
<dbReference type="Gene3D" id="1.10.238.10">
    <property type="entry name" value="EF-hand"/>
    <property type="match status" value="2"/>
</dbReference>
<keyword evidence="8" id="KW-1185">Reference proteome</keyword>
<feature type="region of interest" description="Disordered" evidence="5">
    <location>
        <begin position="91"/>
        <end position="110"/>
    </location>
</feature>
<keyword evidence="1" id="KW-0479">Metal-binding</keyword>
<dbReference type="InterPro" id="IPR011992">
    <property type="entry name" value="EF-hand-dom_pair"/>
</dbReference>
<evidence type="ECO:0000259" key="6">
    <source>
        <dbReference type="PROSITE" id="PS50222"/>
    </source>
</evidence>
<protein>
    <recommendedName>
        <fullName evidence="6">EF-hand domain-containing protein</fullName>
    </recommendedName>
</protein>
<keyword evidence="4" id="KW-0175">Coiled coil</keyword>
<dbReference type="Proteomes" id="UP001165065">
    <property type="component" value="Unassembled WGS sequence"/>
</dbReference>
<feature type="compositionally biased region" description="Pro residues" evidence="5">
    <location>
        <begin position="44"/>
        <end position="58"/>
    </location>
</feature>
<dbReference type="PANTHER" id="PTHR45942">
    <property type="entry name" value="PROTEIN PHOSPATASE 3 REGULATORY SUBUNIT B ALPHA ISOFORM TYPE 1"/>
    <property type="match status" value="1"/>
</dbReference>
<dbReference type="EMBL" id="BRYA01000423">
    <property type="protein sequence ID" value="GMI48745.1"/>
    <property type="molecule type" value="Genomic_DNA"/>
</dbReference>
<dbReference type="CDD" id="cd00051">
    <property type="entry name" value="EFh"/>
    <property type="match status" value="2"/>
</dbReference>
<keyword evidence="2" id="KW-0677">Repeat</keyword>
<feature type="region of interest" description="Disordered" evidence="5">
    <location>
        <begin position="162"/>
        <end position="184"/>
    </location>
</feature>
<feature type="domain" description="EF-hand" evidence="6">
    <location>
        <begin position="225"/>
        <end position="255"/>
    </location>
</feature>
<reference evidence="8" key="1">
    <citation type="journal article" date="2023" name="Commun. Biol.">
        <title>Genome analysis of Parmales, the sister group of diatoms, reveals the evolutionary specialization of diatoms from phago-mixotrophs to photoautotrophs.</title>
        <authorList>
            <person name="Ban H."/>
            <person name="Sato S."/>
            <person name="Yoshikawa S."/>
            <person name="Yamada K."/>
            <person name="Nakamura Y."/>
            <person name="Ichinomiya M."/>
            <person name="Sato N."/>
            <person name="Blanc-Mathieu R."/>
            <person name="Endo H."/>
            <person name="Kuwata A."/>
            <person name="Ogata H."/>
        </authorList>
    </citation>
    <scope>NUCLEOTIDE SEQUENCE [LARGE SCALE GENOMIC DNA]</scope>
</reference>
<evidence type="ECO:0000256" key="4">
    <source>
        <dbReference type="SAM" id="Coils"/>
    </source>
</evidence>
<dbReference type="InterPro" id="IPR002048">
    <property type="entry name" value="EF_hand_dom"/>
</dbReference>
<name>A0A9W7LF55_9STRA</name>
<feature type="coiled-coil region" evidence="4">
    <location>
        <begin position="335"/>
        <end position="376"/>
    </location>
</feature>
<dbReference type="AlphaFoldDB" id="A0A9W7LF55"/>
<proteinExistence type="predicted"/>
<feature type="region of interest" description="Disordered" evidence="5">
    <location>
        <begin position="1"/>
        <end position="63"/>
    </location>
</feature>
<keyword evidence="3" id="KW-0106">Calcium</keyword>
<dbReference type="InterPro" id="IPR018247">
    <property type="entry name" value="EF_Hand_1_Ca_BS"/>
</dbReference>
<feature type="domain" description="EF-hand" evidence="6">
    <location>
        <begin position="419"/>
        <end position="454"/>
    </location>
</feature>
<evidence type="ECO:0000313" key="7">
    <source>
        <dbReference type="EMBL" id="GMI48745.1"/>
    </source>
</evidence>
<dbReference type="SMART" id="SM00054">
    <property type="entry name" value="EFh"/>
    <property type="match status" value="4"/>
</dbReference>
<dbReference type="PROSITE" id="PS50222">
    <property type="entry name" value="EF_HAND_2"/>
    <property type="match status" value="4"/>
</dbReference>
<evidence type="ECO:0000256" key="3">
    <source>
        <dbReference type="ARBA" id="ARBA00022837"/>
    </source>
</evidence>
<gene>
    <name evidence="7" type="ORF">TrCOL_g9185</name>
</gene>
<accession>A0A9W7LF55</accession>
<feature type="compositionally biased region" description="Polar residues" evidence="5">
    <location>
        <begin position="10"/>
        <end position="21"/>
    </location>
</feature>
<dbReference type="OrthoDB" id="191686at2759"/>
<sequence length="488" mass="53088">MGNICFADTSMASKPVSSPPAQTVPPVSLPSLPSPPITNTEPEASPPSPPSPPSPRSPVPFDEELKNIATKRAERALANKAEELQRVAKEVAEAKEAQAAKLKEAEAKREAAEKKRKEAELLEQAYLANKQSQDAALAVKEASSREATLKEVAQRTRLAADAALGTDSEDPADQSANAAEEDARRASIATRDAIEKSIAITDVNAEASDLLKSKMATIESAEWTVARVFALFDVDGDGNLDRDEIKAAITAISESVPSDVQLAQAFEKYDANNDGTFQREELEAMLSDELLQRKRKGSVFGRKNKDIDIEEKFTVQQVKEDLVAKELVLMIGKEKEEVESMAETVNKTLTDHEEKLTEVLTQAKSLEEQVARQEKVVGSIKVGEWSNERVFAAFDADNNDNLDVSELKLALTALLEKEVSNSDAAKLVKKYDVDGDGFLNFDEFCACAKTAEASLNNFFSQMFSDVSASEEATREARAAVAEMEGKAD</sequence>
<comment type="caution">
    <text evidence="7">The sequence shown here is derived from an EMBL/GenBank/DDBJ whole genome shotgun (WGS) entry which is preliminary data.</text>
</comment>
<evidence type="ECO:0000313" key="8">
    <source>
        <dbReference type="Proteomes" id="UP001165065"/>
    </source>
</evidence>
<evidence type="ECO:0000256" key="1">
    <source>
        <dbReference type="ARBA" id="ARBA00022723"/>
    </source>
</evidence>
<evidence type="ECO:0000256" key="5">
    <source>
        <dbReference type="SAM" id="MobiDB-lite"/>
    </source>
</evidence>
<dbReference type="GO" id="GO:0005509">
    <property type="term" value="F:calcium ion binding"/>
    <property type="evidence" value="ECO:0007669"/>
    <property type="project" value="InterPro"/>
</dbReference>
<feature type="domain" description="EF-hand" evidence="6">
    <location>
        <begin position="257"/>
        <end position="292"/>
    </location>
</feature>
<feature type="domain" description="EF-hand" evidence="6">
    <location>
        <begin position="388"/>
        <end position="417"/>
    </location>
</feature>
<dbReference type="Pfam" id="PF13499">
    <property type="entry name" value="EF-hand_7"/>
    <property type="match status" value="2"/>
</dbReference>